<protein>
    <recommendedName>
        <fullName evidence="5">Amastin surface glycoprotein</fullName>
    </recommendedName>
</protein>
<name>A0A7G2BZQ4_9TRYP</name>
<evidence type="ECO:0000256" key="1">
    <source>
        <dbReference type="SAM" id="Phobius"/>
    </source>
</evidence>
<dbReference type="AlphaFoldDB" id="A0A7G2BZQ4"/>
<dbReference type="PANTHER" id="PTHR40741:SF1">
    <property type="entry name" value="AMASTIN"/>
    <property type="match status" value="1"/>
</dbReference>
<dbReference type="Gene3D" id="1.20.140.150">
    <property type="match status" value="1"/>
</dbReference>
<keyword evidence="1" id="KW-0472">Membrane</keyword>
<sequence>MPCLLRTIVIVFLLVGIASCIIATSTPVFRFSMKTTDNGDTAKFTQTILYFNTLTRTETSMDADGTVTIYEMGKNFRDQPKSCKPRMNAGGALTIVALASGILALILSILYFEQPTNWKFSAVLCTFCLLSFACLLCAFAVAVSVVAYKKGQDENGDDRFGHCYVGIESNPYRYYVEGFAFTVIGCGFFLFAAVAQIFA</sequence>
<evidence type="ECO:0008006" key="5">
    <source>
        <dbReference type="Google" id="ProtNLM"/>
    </source>
</evidence>
<evidence type="ECO:0000313" key="3">
    <source>
        <dbReference type="EMBL" id="CAD2212956.1"/>
    </source>
</evidence>
<feature type="transmembrane region" description="Helical" evidence="1">
    <location>
        <begin position="89"/>
        <end position="112"/>
    </location>
</feature>
<evidence type="ECO:0000313" key="4">
    <source>
        <dbReference type="Proteomes" id="UP000515908"/>
    </source>
</evidence>
<gene>
    <name evidence="3" type="ORF">ADEAN_000039200</name>
</gene>
<feature type="chain" id="PRO_5028819648" description="Amastin surface glycoprotein" evidence="2">
    <location>
        <begin position="21"/>
        <end position="199"/>
    </location>
</feature>
<accession>A0A7G2BZQ4</accession>
<feature type="transmembrane region" description="Helical" evidence="1">
    <location>
        <begin position="124"/>
        <end position="148"/>
    </location>
</feature>
<evidence type="ECO:0000256" key="2">
    <source>
        <dbReference type="SAM" id="SignalP"/>
    </source>
</evidence>
<keyword evidence="1" id="KW-1133">Transmembrane helix</keyword>
<keyword evidence="1" id="KW-0812">Transmembrane</keyword>
<organism evidence="3 4">
    <name type="scientific">Angomonas deanei</name>
    <dbReference type="NCBI Taxonomy" id="59799"/>
    <lineage>
        <taxon>Eukaryota</taxon>
        <taxon>Discoba</taxon>
        <taxon>Euglenozoa</taxon>
        <taxon>Kinetoplastea</taxon>
        <taxon>Metakinetoplastina</taxon>
        <taxon>Trypanosomatida</taxon>
        <taxon>Trypanosomatidae</taxon>
        <taxon>Strigomonadinae</taxon>
        <taxon>Angomonas</taxon>
    </lineage>
</organism>
<dbReference type="PANTHER" id="PTHR40741">
    <property type="entry name" value="AMASTIN-RELATED"/>
    <property type="match status" value="1"/>
</dbReference>
<feature type="signal peptide" evidence="2">
    <location>
        <begin position="1"/>
        <end position="20"/>
    </location>
</feature>
<dbReference type="VEuPathDB" id="TriTrypDB:ADEAN_000039200"/>
<keyword evidence="4" id="KW-1185">Reference proteome</keyword>
<dbReference type="PROSITE" id="PS51257">
    <property type="entry name" value="PROKAR_LIPOPROTEIN"/>
    <property type="match status" value="1"/>
</dbReference>
<proteinExistence type="predicted"/>
<reference evidence="3 4" key="1">
    <citation type="submission" date="2020-08" db="EMBL/GenBank/DDBJ databases">
        <authorList>
            <person name="Newling K."/>
            <person name="Davey J."/>
            <person name="Forrester S."/>
        </authorList>
    </citation>
    <scope>NUCLEOTIDE SEQUENCE [LARGE SCALE GENOMIC DNA]</scope>
    <source>
        <strain evidence="4">Crithidia deanei Carvalho (ATCC PRA-265)</strain>
    </source>
</reference>
<keyword evidence="2" id="KW-0732">Signal</keyword>
<feature type="transmembrane region" description="Helical" evidence="1">
    <location>
        <begin position="179"/>
        <end position="198"/>
    </location>
</feature>
<dbReference type="Proteomes" id="UP000515908">
    <property type="component" value="Chromosome 01"/>
</dbReference>
<dbReference type="EMBL" id="LR877145">
    <property type="protein sequence ID" value="CAD2212956.1"/>
    <property type="molecule type" value="Genomic_DNA"/>
</dbReference>